<dbReference type="Gramene" id="ONK69863">
    <property type="protein sequence ID" value="ONK69863"/>
    <property type="gene ID" value="A4U43_C05F27570"/>
</dbReference>
<proteinExistence type="predicted"/>
<dbReference type="Proteomes" id="UP000243459">
    <property type="component" value="Chromosome 5"/>
</dbReference>
<keyword evidence="3" id="KW-1185">Reference proteome</keyword>
<sequence length="153" mass="14802">MLHCQKAIDGPKNKQGFQFQHGAGQYSGGNAPKANFSGGVGSHMPAGGGHLMAPSATGMGYQAPAAQPAAAVGGINPAVNQALTALLLGGLGPAMNQGVPGQMGGSGVQGGYASGQMGYGGQPQGGYGGAQMGQGRGTGTWAQGGGPPYMGHH</sequence>
<dbReference type="EMBL" id="CM007385">
    <property type="protein sequence ID" value="ONK69863.1"/>
    <property type="molecule type" value="Genomic_DNA"/>
</dbReference>
<evidence type="ECO:0000313" key="3">
    <source>
        <dbReference type="Proteomes" id="UP000243459"/>
    </source>
</evidence>
<evidence type="ECO:0000313" key="2">
    <source>
        <dbReference type="EMBL" id="ONK69863.1"/>
    </source>
</evidence>
<dbReference type="AlphaFoldDB" id="A0A5P1EWI5"/>
<evidence type="ECO:0000256" key="1">
    <source>
        <dbReference type="SAM" id="MobiDB-lite"/>
    </source>
</evidence>
<protein>
    <submittedName>
        <fullName evidence="2">Uncharacterized protein</fullName>
    </submittedName>
</protein>
<name>A0A5P1EWI5_ASPOF</name>
<accession>A0A5P1EWI5</accession>
<feature type="region of interest" description="Disordered" evidence="1">
    <location>
        <begin position="124"/>
        <end position="153"/>
    </location>
</feature>
<organism evidence="2 3">
    <name type="scientific">Asparagus officinalis</name>
    <name type="common">Garden asparagus</name>
    <dbReference type="NCBI Taxonomy" id="4686"/>
    <lineage>
        <taxon>Eukaryota</taxon>
        <taxon>Viridiplantae</taxon>
        <taxon>Streptophyta</taxon>
        <taxon>Embryophyta</taxon>
        <taxon>Tracheophyta</taxon>
        <taxon>Spermatophyta</taxon>
        <taxon>Magnoliopsida</taxon>
        <taxon>Liliopsida</taxon>
        <taxon>Asparagales</taxon>
        <taxon>Asparagaceae</taxon>
        <taxon>Asparagoideae</taxon>
        <taxon>Asparagus</taxon>
    </lineage>
</organism>
<reference evidence="3" key="1">
    <citation type="journal article" date="2017" name="Nat. Commun.">
        <title>The asparagus genome sheds light on the origin and evolution of a young Y chromosome.</title>
        <authorList>
            <person name="Harkess A."/>
            <person name="Zhou J."/>
            <person name="Xu C."/>
            <person name="Bowers J.E."/>
            <person name="Van der Hulst R."/>
            <person name="Ayyampalayam S."/>
            <person name="Mercati F."/>
            <person name="Riccardi P."/>
            <person name="McKain M.R."/>
            <person name="Kakrana A."/>
            <person name="Tang H."/>
            <person name="Ray J."/>
            <person name="Groenendijk J."/>
            <person name="Arikit S."/>
            <person name="Mathioni S.M."/>
            <person name="Nakano M."/>
            <person name="Shan H."/>
            <person name="Telgmann-Rauber A."/>
            <person name="Kanno A."/>
            <person name="Yue Z."/>
            <person name="Chen H."/>
            <person name="Li W."/>
            <person name="Chen Y."/>
            <person name="Xu X."/>
            <person name="Zhang Y."/>
            <person name="Luo S."/>
            <person name="Chen H."/>
            <person name="Gao J."/>
            <person name="Mao Z."/>
            <person name="Pires J.C."/>
            <person name="Luo M."/>
            <person name="Kudrna D."/>
            <person name="Wing R.A."/>
            <person name="Meyers B.C."/>
            <person name="Yi K."/>
            <person name="Kong H."/>
            <person name="Lavrijsen P."/>
            <person name="Sunseri F."/>
            <person name="Falavigna A."/>
            <person name="Ye Y."/>
            <person name="Leebens-Mack J.H."/>
            <person name="Chen G."/>
        </authorList>
    </citation>
    <scope>NUCLEOTIDE SEQUENCE [LARGE SCALE GENOMIC DNA]</scope>
    <source>
        <strain evidence="3">cv. DH0086</strain>
    </source>
</reference>
<gene>
    <name evidence="2" type="ORF">A4U43_C05F27570</name>
</gene>